<proteinExistence type="predicted"/>
<evidence type="ECO:0000256" key="1">
    <source>
        <dbReference type="SAM" id="MobiDB-lite"/>
    </source>
</evidence>
<gene>
    <name evidence="2" type="ORF">NDU88_003702</name>
</gene>
<evidence type="ECO:0000313" key="3">
    <source>
        <dbReference type="Proteomes" id="UP001066276"/>
    </source>
</evidence>
<dbReference type="EMBL" id="JANPWB010000002">
    <property type="protein sequence ID" value="KAJ1208316.1"/>
    <property type="molecule type" value="Genomic_DNA"/>
</dbReference>
<evidence type="ECO:0000313" key="2">
    <source>
        <dbReference type="EMBL" id="KAJ1208316.1"/>
    </source>
</evidence>
<organism evidence="2 3">
    <name type="scientific">Pleurodeles waltl</name>
    <name type="common">Iberian ribbed newt</name>
    <dbReference type="NCBI Taxonomy" id="8319"/>
    <lineage>
        <taxon>Eukaryota</taxon>
        <taxon>Metazoa</taxon>
        <taxon>Chordata</taxon>
        <taxon>Craniata</taxon>
        <taxon>Vertebrata</taxon>
        <taxon>Euteleostomi</taxon>
        <taxon>Amphibia</taxon>
        <taxon>Batrachia</taxon>
        <taxon>Caudata</taxon>
        <taxon>Salamandroidea</taxon>
        <taxon>Salamandridae</taxon>
        <taxon>Pleurodelinae</taxon>
        <taxon>Pleurodeles</taxon>
    </lineage>
</organism>
<dbReference type="Proteomes" id="UP001066276">
    <property type="component" value="Chromosome 1_2"/>
</dbReference>
<sequence>MIQSPSADGGLRTQRALRELQRSAIWPLSEDPQRTPATSSGTRPARKQGVGGCRIRGEVLCPRRRCTARGRFLLESGGRAGPPISSVPHQRLRGPDPDCTSPRPVLGLECLAPFVSGVRWEPAAPRGRNARSRARSFWTPWDTAEGGSRRGQ</sequence>
<protein>
    <submittedName>
        <fullName evidence="2">Uncharacterized protein</fullName>
    </submittedName>
</protein>
<accession>A0AAV7W6D0</accession>
<feature type="region of interest" description="Disordered" evidence="1">
    <location>
        <begin position="22"/>
        <end position="50"/>
    </location>
</feature>
<feature type="region of interest" description="Disordered" evidence="1">
    <location>
        <begin position="123"/>
        <end position="152"/>
    </location>
</feature>
<reference evidence="2" key="1">
    <citation type="journal article" date="2022" name="bioRxiv">
        <title>Sequencing and chromosome-scale assembly of the giantPleurodeles waltlgenome.</title>
        <authorList>
            <person name="Brown T."/>
            <person name="Elewa A."/>
            <person name="Iarovenko S."/>
            <person name="Subramanian E."/>
            <person name="Araus A.J."/>
            <person name="Petzold A."/>
            <person name="Susuki M."/>
            <person name="Suzuki K.-i.T."/>
            <person name="Hayashi T."/>
            <person name="Toyoda A."/>
            <person name="Oliveira C."/>
            <person name="Osipova E."/>
            <person name="Leigh N.D."/>
            <person name="Simon A."/>
            <person name="Yun M.H."/>
        </authorList>
    </citation>
    <scope>NUCLEOTIDE SEQUENCE</scope>
    <source>
        <strain evidence="2">20211129_DDA</strain>
        <tissue evidence="2">Liver</tissue>
    </source>
</reference>
<keyword evidence="3" id="KW-1185">Reference proteome</keyword>
<name>A0AAV7W6D0_PLEWA</name>
<feature type="region of interest" description="Disordered" evidence="1">
    <location>
        <begin position="74"/>
        <end position="100"/>
    </location>
</feature>
<dbReference type="AlphaFoldDB" id="A0AAV7W6D0"/>
<comment type="caution">
    <text evidence="2">The sequence shown here is derived from an EMBL/GenBank/DDBJ whole genome shotgun (WGS) entry which is preliminary data.</text>
</comment>